<keyword evidence="1" id="KW-0694">RNA-binding</keyword>
<dbReference type="InterPro" id="IPR012677">
    <property type="entry name" value="Nucleotide-bd_a/b_plait_sf"/>
</dbReference>
<dbReference type="InterPro" id="IPR035979">
    <property type="entry name" value="RBD_domain_sf"/>
</dbReference>
<evidence type="ECO:0000259" key="2">
    <source>
        <dbReference type="PROSITE" id="PS50102"/>
    </source>
</evidence>
<sequence>MESQRKRVFGNSLGIKVAPNHHAVRVGGLFWSRRAFEKALLDRISELNSTLDREFTFEDIGDIFVYVQCAHIFRACCLLRHIYSPTENSCKCPAPNCWSHLFWPGNTAGPYNKSALIKNVNRRTNEKALKTILSKFGDIEDFEVDRQKRSIFVDFKTTIGYKAAVAANPHKLGEQLFLVEERGLATNLSIPFMDQNTPDELFFRAIWQRDLWKRIQNT</sequence>
<dbReference type="Pfam" id="PF00076">
    <property type="entry name" value="RRM_1"/>
    <property type="match status" value="1"/>
</dbReference>
<dbReference type="Proteomes" id="UP000799750">
    <property type="component" value="Unassembled WGS sequence"/>
</dbReference>
<name>A0A6A6QB88_9PEZI</name>
<accession>A0A6A6QB88</accession>
<organism evidence="3 4">
    <name type="scientific">Lophium mytilinum</name>
    <dbReference type="NCBI Taxonomy" id="390894"/>
    <lineage>
        <taxon>Eukaryota</taxon>
        <taxon>Fungi</taxon>
        <taxon>Dikarya</taxon>
        <taxon>Ascomycota</taxon>
        <taxon>Pezizomycotina</taxon>
        <taxon>Dothideomycetes</taxon>
        <taxon>Pleosporomycetidae</taxon>
        <taxon>Mytilinidiales</taxon>
        <taxon>Mytilinidiaceae</taxon>
        <taxon>Lophium</taxon>
    </lineage>
</organism>
<dbReference type="Gene3D" id="3.30.70.330">
    <property type="match status" value="1"/>
</dbReference>
<dbReference type="AlphaFoldDB" id="A0A6A6QB88"/>
<dbReference type="OrthoDB" id="10377796at2759"/>
<dbReference type="InterPro" id="IPR000504">
    <property type="entry name" value="RRM_dom"/>
</dbReference>
<dbReference type="GO" id="GO:0003723">
    <property type="term" value="F:RNA binding"/>
    <property type="evidence" value="ECO:0007669"/>
    <property type="project" value="UniProtKB-UniRule"/>
</dbReference>
<dbReference type="EMBL" id="MU004199">
    <property type="protein sequence ID" value="KAF2489324.1"/>
    <property type="molecule type" value="Genomic_DNA"/>
</dbReference>
<feature type="domain" description="RRM" evidence="2">
    <location>
        <begin position="113"/>
        <end position="191"/>
    </location>
</feature>
<gene>
    <name evidence="3" type="ORF">BU16DRAFT_544719</name>
</gene>
<reference evidence="3" key="1">
    <citation type="journal article" date="2020" name="Stud. Mycol.">
        <title>101 Dothideomycetes genomes: a test case for predicting lifestyles and emergence of pathogens.</title>
        <authorList>
            <person name="Haridas S."/>
            <person name="Albert R."/>
            <person name="Binder M."/>
            <person name="Bloem J."/>
            <person name="Labutti K."/>
            <person name="Salamov A."/>
            <person name="Andreopoulos B."/>
            <person name="Baker S."/>
            <person name="Barry K."/>
            <person name="Bills G."/>
            <person name="Bluhm B."/>
            <person name="Cannon C."/>
            <person name="Castanera R."/>
            <person name="Culley D."/>
            <person name="Daum C."/>
            <person name="Ezra D."/>
            <person name="Gonzalez J."/>
            <person name="Henrissat B."/>
            <person name="Kuo A."/>
            <person name="Liang C."/>
            <person name="Lipzen A."/>
            <person name="Lutzoni F."/>
            <person name="Magnuson J."/>
            <person name="Mondo S."/>
            <person name="Nolan M."/>
            <person name="Ohm R."/>
            <person name="Pangilinan J."/>
            <person name="Park H.-J."/>
            <person name="Ramirez L."/>
            <person name="Alfaro M."/>
            <person name="Sun H."/>
            <person name="Tritt A."/>
            <person name="Yoshinaga Y."/>
            <person name="Zwiers L.-H."/>
            <person name="Turgeon B."/>
            <person name="Goodwin S."/>
            <person name="Spatafora J."/>
            <person name="Crous P."/>
            <person name="Grigoriev I."/>
        </authorList>
    </citation>
    <scope>NUCLEOTIDE SEQUENCE</scope>
    <source>
        <strain evidence="3">CBS 269.34</strain>
    </source>
</reference>
<dbReference type="SUPFAM" id="SSF57850">
    <property type="entry name" value="RING/U-box"/>
    <property type="match status" value="1"/>
</dbReference>
<keyword evidence="4" id="KW-1185">Reference proteome</keyword>
<protein>
    <recommendedName>
        <fullName evidence="2">RRM domain-containing protein</fullName>
    </recommendedName>
</protein>
<evidence type="ECO:0000313" key="4">
    <source>
        <dbReference type="Proteomes" id="UP000799750"/>
    </source>
</evidence>
<dbReference type="SUPFAM" id="SSF54928">
    <property type="entry name" value="RNA-binding domain, RBD"/>
    <property type="match status" value="1"/>
</dbReference>
<dbReference type="PROSITE" id="PS50102">
    <property type="entry name" value="RRM"/>
    <property type="match status" value="1"/>
</dbReference>
<proteinExistence type="predicted"/>
<dbReference type="SMART" id="SM00360">
    <property type="entry name" value="RRM"/>
    <property type="match status" value="1"/>
</dbReference>
<evidence type="ECO:0000256" key="1">
    <source>
        <dbReference type="PROSITE-ProRule" id="PRU00176"/>
    </source>
</evidence>
<evidence type="ECO:0000313" key="3">
    <source>
        <dbReference type="EMBL" id="KAF2489324.1"/>
    </source>
</evidence>